<dbReference type="Gene3D" id="3.20.20.450">
    <property type="entry name" value="EAL domain"/>
    <property type="match status" value="1"/>
</dbReference>
<dbReference type="PROSITE" id="PS50883">
    <property type="entry name" value="EAL"/>
    <property type="match status" value="1"/>
</dbReference>
<name>A0A511B0T6_9PROT</name>
<dbReference type="SUPFAM" id="SSF141868">
    <property type="entry name" value="EAL domain-like"/>
    <property type="match status" value="1"/>
</dbReference>
<dbReference type="InterPro" id="IPR001633">
    <property type="entry name" value="EAL_dom"/>
</dbReference>
<feature type="transmembrane region" description="Helical" evidence="1">
    <location>
        <begin position="113"/>
        <end position="132"/>
    </location>
</feature>
<dbReference type="SMART" id="SM00267">
    <property type="entry name" value="GGDEF"/>
    <property type="match status" value="1"/>
</dbReference>
<feature type="transmembrane region" description="Helical" evidence="1">
    <location>
        <begin position="82"/>
        <end position="101"/>
    </location>
</feature>
<dbReference type="FunFam" id="3.30.70.270:FF:000001">
    <property type="entry name" value="Diguanylate cyclase domain protein"/>
    <property type="match status" value="1"/>
</dbReference>
<organism evidence="5 6">
    <name type="scientific">Gluconobacter wancherniae NBRC 103581</name>
    <dbReference type="NCBI Taxonomy" id="656744"/>
    <lineage>
        <taxon>Bacteria</taxon>
        <taxon>Pseudomonadati</taxon>
        <taxon>Pseudomonadota</taxon>
        <taxon>Alphaproteobacteria</taxon>
        <taxon>Acetobacterales</taxon>
        <taxon>Acetobacteraceae</taxon>
        <taxon>Gluconobacter</taxon>
    </lineage>
</organism>
<feature type="transmembrane region" description="Helical" evidence="1">
    <location>
        <begin position="144"/>
        <end position="163"/>
    </location>
</feature>
<evidence type="ECO:0000259" key="2">
    <source>
        <dbReference type="PROSITE" id="PS50883"/>
    </source>
</evidence>
<feature type="transmembrane region" description="Helical" evidence="1">
    <location>
        <begin position="213"/>
        <end position="236"/>
    </location>
</feature>
<proteinExistence type="predicted"/>
<evidence type="ECO:0000256" key="1">
    <source>
        <dbReference type="PROSITE-ProRule" id="PRU00244"/>
    </source>
</evidence>
<dbReference type="InterPro" id="IPR052155">
    <property type="entry name" value="Biofilm_reg_signaling"/>
</dbReference>
<reference evidence="5 6" key="1">
    <citation type="submission" date="2019-07" db="EMBL/GenBank/DDBJ databases">
        <title>Whole genome shotgun sequence of Gluconobacter wancherniae NBRC 103581.</title>
        <authorList>
            <person name="Hosoyama A."/>
            <person name="Uohara A."/>
            <person name="Ohji S."/>
            <person name="Ichikawa N."/>
        </authorList>
    </citation>
    <scope>NUCLEOTIDE SEQUENCE [LARGE SCALE GENOMIC DNA]</scope>
    <source>
        <strain evidence="5 6">NBRC 103581</strain>
    </source>
</reference>
<dbReference type="InterPro" id="IPR043128">
    <property type="entry name" value="Rev_trsase/Diguanyl_cyclase"/>
</dbReference>
<dbReference type="PROSITE" id="PS50924">
    <property type="entry name" value="MHYT"/>
    <property type="match status" value="1"/>
</dbReference>
<comment type="caution">
    <text evidence="5">The sequence shown here is derived from an EMBL/GenBank/DDBJ whole genome shotgun (WGS) entry which is preliminary data.</text>
</comment>
<dbReference type="NCBIfam" id="TIGR00254">
    <property type="entry name" value="GGDEF"/>
    <property type="match status" value="1"/>
</dbReference>
<evidence type="ECO:0000313" key="6">
    <source>
        <dbReference type="Proteomes" id="UP000321230"/>
    </source>
</evidence>
<dbReference type="InterPro" id="IPR005330">
    <property type="entry name" value="MHYT_dom"/>
</dbReference>
<feature type="domain" description="GGDEF" evidence="3">
    <location>
        <begin position="384"/>
        <end position="517"/>
    </location>
</feature>
<keyword evidence="1" id="KW-0812">Transmembrane</keyword>
<dbReference type="EMBL" id="BJUZ01000002">
    <property type="protein sequence ID" value="GEK94044.1"/>
    <property type="molecule type" value="Genomic_DNA"/>
</dbReference>
<evidence type="ECO:0000313" key="5">
    <source>
        <dbReference type="EMBL" id="GEK94044.1"/>
    </source>
</evidence>
<feature type="transmembrane region" description="Helical" evidence="1">
    <location>
        <begin position="16"/>
        <end position="35"/>
    </location>
</feature>
<dbReference type="SMART" id="SM00052">
    <property type="entry name" value="EAL"/>
    <property type="match status" value="1"/>
</dbReference>
<dbReference type="PANTHER" id="PTHR44757:SF2">
    <property type="entry name" value="BIOFILM ARCHITECTURE MAINTENANCE PROTEIN MBAA"/>
    <property type="match status" value="1"/>
</dbReference>
<dbReference type="CDD" id="cd01949">
    <property type="entry name" value="GGDEF"/>
    <property type="match status" value="1"/>
</dbReference>
<feature type="domain" description="MHYT" evidence="4">
    <location>
        <begin position="11"/>
        <end position="197"/>
    </location>
</feature>
<dbReference type="GO" id="GO:0016020">
    <property type="term" value="C:membrane"/>
    <property type="evidence" value="ECO:0007669"/>
    <property type="project" value="UniProtKB-UniRule"/>
</dbReference>
<evidence type="ECO:0000259" key="4">
    <source>
        <dbReference type="PROSITE" id="PS50924"/>
    </source>
</evidence>
<dbReference type="SUPFAM" id="SSF55785">
    <property type="entry name" value="PYP-like sensor domain (PAS domain)"/>
    <property type="match status" value="1"/>
</dbReference>
<dbReference type="CDD" id="cd01948">
    <property type="entry name" value="EAL"/>
    <property type="match status" value="1"/>
</dbReference>
<dbReference type="InterPro" id="IPR035965">
    <property type="entry name" value="PAS-like_dom_sf"/>
</dbReference>
<dbReference type="Pfam" id="PF03707">
    <property type="entry name" value="MHYT"/>
    <property type="match status" value="2"/>
</dbReference>
<dbReference type="NCBIfam" id="TIGR00229">
    <property type="entry name" value="sensory_box"/>
    <property type="match status" value="1"/>
</dbReference>
<feature type="domain" description="EAL" evidence="2">
    <location>
        <begin position="526"/>
        <end position="776"/>
    </location>
</feature>
<accession>A0A511B0T6</accession>
<sequence>MTVFECIWVQHDRLKVILAAFILLLTVLAMFTLLARSAECDARRRNSWKAVAAFAGGLGIWATHFVAMLAYRGAVVMAFDPLLTALSSVIVVLGLWGALRLPGGGGIVRSQTAALISTAAIAAMHYIGMQATRAAAQIHYNAEPVILGIITTDLLLGAAFLFFERLTGWGRVWLPAMLTFLGVCVLHFSGMSATSFIPDPSLPKVIVGGLGRIWLIDAVSIVAGAVTIMTMVAVVIDRYLTDLKGFAEATLEGVAIVREGRIVEVNSAFAQLVGTTEKALIGANPDNYLLLADGLPTDMTRNMPVEAASRDNPNLHIFELAVRTIEYRGRPCQVLALRDLTAQKEAQRQVSHLALHDALTDLPNRTLFKEQLDHAMAWAARTRNPVAILALDLDRFKAVNDLFGHAEGDRVLKAVADILQRCVRGVDTVARIGGDEFVILQLGGMQPDGARLLSERIFKTFKEEMNVAVDPVAVGTSIGVAISSQDGHDGETLRHAADIALYRAKSAGRGVAAFYDPEMDREARERRQLETDLRHAISRNQLHLAYQPLVNAVNGVCSGYEALLRWSHPDRGEVLPDSFIPIAEETGSIIALGEWVLREACLTAAQWEPHLSIAVNVSPVQFRLANLAEMVAKVLAETNLAPIRLQLEITETALMKDRMITLGTLYKLKRLGVSIVMDDFGTGYSSLSNLQSFPFDKIKIDRSFISTMEGGGSARAIVRAIVGLGRGLNLPVVAEGVETEAQHKMVIEEGCTEAQGYLFGRPGSMMVIASKTFAEAG</sequence>
<evidence type="ECO:0000259" key="3">
    <source>
        <dbReference type="PROSITE" id="PS50887"/>
    </source>
</evidence>
<gene>
    <name evidence="5" type="ORF">GWA01_18140</name>
</gene>
<dbReference type="AlphaFoldDB" id="A0A511B0T6"/>
<dbReference type="Pfam" id="PF00563">
    <property type="entry name" value="EAL"/>
    <property type="match status" value="1"/>
</dbReference>
<dbReference type="SUPFAM" id="SSF55073">
    <property type="entry name" value="Nucleotide cyclase"/>
    <property type="match status" value="1"/>
</dbReference>
<dbReference type="Gene3D" id="3.30.450.20">
    <property type="entry name" value="PAS domain"/>
    <property type="match status" value="1"/>
</dbReference>
<feature type="transmembrane region" description="Helical" evidence="1">
    <location>
        <begin position="172"/>
        <end position="193"/>
    </location>
</feature>
<keyword evidence="1" id="KW-0472">Membrane</keyword>
<dbReference type="Proteomes" id="UP000321230">
    <property type="component" value="Unassembled WGS sequence"/>
</dbReference>
<dbReference type="InterPro" id="IPR035919">
    <property type="entry name" value="EAL_sf"/>
</dbReference>
<keyword evidence="6" id="KW-1185">Reference proteome</keyword>
<dbReference type="PROSITE" id="PS50887">
    <property type="entry name" value="GGDEF"/>
    <property type="match status" value="1"/>
</dbReference>
<dbReference type="Gene3D" id="3.30.70.270">
    <property type="match status" value="1"/>
</dbReference>
<dbReference type="Pfam" id="PF13188">
    <property type="entry name" value="PAS_8"/>
    <property type="match status" value="1"/>
</dbReference>
<dbReference type="Pfam" id="PF00990">
    <property type="entry name" value="GGDEF"/>
    <property type="match status" value="1"/>
</dbReference>
<dbReference type="InterPro" id="IPR000160">
    <property type="entry name" value="GGDEF_dom"/>
</dbReference>
<dbReference type="InterPro" id="IPR029787">
    <property type="entry name" value="Nucleotide_cyclase"/>
</dbReference>
<protein>
    <submittedName>
        <fullName evidence="5">Diguanylate cyclase</fullName>
    </submittedName>
</protein>
<dbReference type="PANTHER" id="PTHR44757">
    <property type="entry name" value="DIGUANYLATE CYCLASE DGCP"/>
    <property type="match status" value="1"/>
</dbReference>
<feature type="transmembrane region" description="Helical" evidence="1">
    <location>
        <begin position="47"/>
        <end position="70"/>
    </location>
</feature>
<dbReference type="GO" id="GO:0003824">
    <property type="term" value="F:catalytic activity"/>
    <property type="evidence" value="ECO:0007669"/>
    <property type="project" value="UniProtKB-ARBA"/>
</dbReference>
<keyword evidence="1" id="KW-1133">Transmembrane helix</keyword>
<dbReference type="InterPro" id="IPR000014">
    <property type="entry name" value="PAS"/>
</dbReference>